<keyword evidence="3" id="KW-0408">Iron</keyword>
<organism evidence="9 10">
    <name type="scientific">Mycobacterium gastri</name>
    <dbReference type="NCBI Taxonomy" id="1777"/>
    <lineage>
        <taxon>Bacteria</taxon>
        <taxon>Bacillati</taxon>
        <taxon>Actinomycetota</taxon>
        <taxon>Actinomycetes</taxon>
        <taxon>Mycobacteriales</taxon>
        <taxon>Mycobacteriaceae</taxon>
        <taxon>Mycobacterium</taxon>
    </lineage>
</organism>
<dbReference type="CDD" id="cd03467">
    <property type="entry name" value="Rieske"/>
    <property type="match status" value="1"/>
</dbReference>
<dbReference type="GO" id="GO:0046872">
    <property type="term" value="F:metal ion binding"/>
    <property type="evidence" value="ECO:0007669"/>
    <property type="project" value="UniProtKB-KW"/>
</dbReference>
<dbReference type="PRINTS" id="PR00162">
    <property type="entry name" value="RIESKE"/>
</dbReference>
<dbReference type="GO" id="GO:0051537">
    <property type="term" value="F:2 iron, 2 sulfur cluster binding"/>
    <property type="evidence" value="ECO:0007669"/>
    <property type="project" value="UniProtKB-KW"/>
</dbReference>
<dbReference type="GO" id="GO:0016020">
    <property type="term" value="C:membrane"/>
    <property type="evidence" value="ECO:0007669"/>
    <property type="project" value="InterPro"/>
</dbReference>
<dbReference type="InterPro" id="IPR005805">
    <property type="entry name" value="Rieske_Fe-S_prot_C"/>
</dbReference>
<keyword evidence="1" id="KW-0001">2Fe-2S</keyword>
<keyword evidence="5" id="KW-1015">Disulfide bond</keyword>
<dbReference type="GO" id="GO:0016705">
    <property type="term" value="F:oxidoreductase activity, acting on paired donors, with incorporation or reduction of molecular oxygen"/>
    <property type="evidence" value="ECO:0007669"/>
    <property type="project" value="UniProtKB-ARBA"/>
</dbReference>
<evidence type="ECO:0000313" key="9">
    <source>
        <dbReference type="EMBL" id="ORV65903.1"/>
    </source>
</evidence>
<evidence type="ECO:0000256" key="6">
    <source>
        <dbReference type="ARBA" id="ARBA00034078"/>
    </source>
</evidence>
<reference evidence="9 10" key="1">
    <citation type="submission" date="2016-01" db="EMBL/GenBank/DDBJ databases">
        <title>The new phylogeny of the genus Mycobacterium.</title>
        <authorList>
            <person name="Tarcisio F."/>
            <person name="Conor M."/>
            <person name="Antonella G."/>
            <person name="Elisabetta G."/>
            <person name="Giulia F.S."/>
            <person name="Sara T."/>
            <person name="Anna F."/>
            <person name="Clotilde B."/>
            <person name="Roberto B."/>
            <person name="Veronica D.S."/>
            <person name="Fabio R."/>
            <person name="Monica P."/>
            <person name="Olivier J."/>
            <person name="Enrico T."/>
            <person name="Nicola S."/>
        </authorList>
    </citation>
    <scope>NUCLEOTIDE SEQUENCE [LARGE SCALE GENOMIC DNA]</scope>
    <source>
        <strain evidence="9 10">DSM 43505</strain>
    </source>
</reference>
<evidence type="ECO:0000256" key="5">
    <source>
        <dbReference type="ARBA" id="ARBA00023157"/>
    </source>
</evidence>
<evidence type="ECO:0000313" key="10">
    <source>
        <dbReference type="Proteomes" id="UP000193738"/>
    </source>
</evidence>
<sequence>MLDSAELGDGQLHGTDAEDAPVLLVRHDGGLFAIHNRCSHRGCLLSEGELEGAVITCPCHGSQFDVRNGTLVRGPATTGQPVLDVRETNGHIEVRTTSRG</sequence>
<evidence type="ECO:0000256" key="2">
    <source>
        <dbReference type="ARBA" id="ARBA00022723"/>
    </source>
</evidence>
<evidence type="ECO:0000256" key="7">
    <source>
        <dbReference type="ARBA" id="ARBA00038001"/>
    </source>
</evidence>
<dbReference type="EMBL" id="LQOX01000119">
    <property type="protein sequence ID" value="ORV65903.1"/>
    <property type="molecule type" value="Genomic_DNA"/>
</dbReference>
<dbReference type="Proteomes" id="UP000193738">
    <property type="component" value="Unassembled WGS sequence"/>
</dbReference>
<feature type="domain" description="Rieske" evidence="8">
    <location>
        <begin position="1"/>
        <end position="94"/>
    </location>
</feature>
<dbReference type="PANTHER" id="PTHR21496">
    <property type="entry name" value="FERREDOXIN-RELATED"/>
    <property type="match status" value="1"/>
</dbReference>
<comment type="similarity">
    <text evidence="7">Belongs to the bacterial ring-hydroxylating dioxygenase ferredoxin component family.</text>
</comment>
<name>A0A1X1VA22_MYCGS</name>
<keyword evidence="10" id="KW-1185">Reference proteome</keyword>
<accession>A0A1X1VA22</accession>
<dbReference type="STRING" id="1777.AWC07_12680"/>
<evidence type="ECO:0000256" key="1">
    <source>
        <dbReference type="ARBA" id="ARBA00022714"/>
    </source>
</evidence>
<keyword evidence="2" id="KW-0479">Metal-binding</keyword>
<dbReference type="InterPro" id="IPR017941">
    <property type="entry name" value="Rieske_2Fe-2S"/>
</dbReference>
<keyword evidence="4" id="KW-0411">Iron-sulfur</keyword>
<protein>
    <recommendedName>
        <fullName evidence="8">Rieske domain-containing protein</fullName>
    </recommendedName>
</protein>
<dbReference type="AlphaFoldDB" id="A0A1X1VA22"/>
<evidence type="ECO:0000256" key="4">
    <source>
        <dbReference type="ARBA" id="ARBA00023014"/>
    </source>
</evidence>
<dbReference type="SUPFAM" id="SSF50022">
    <property type="entry name" value="ISP domain"/>
    <property type="match status" value="1"/>
</dbReference>
<dbReference type="PROSITE" id="PS51296">
    <property type="entry name" value="RIESKE"/>
    <property type="match status" value="1"/>
</dbReference>
<comment type="cofactor">
    <cofactor evidence="6">
        <name>[2Fe-2S] cluster</name>
        <dbReference type="ChEBI" id="CHEBI:190135"/>
    </cofactor>
</comment>
<dbReference type="Pfam" id="PF00355">
    <property type="entry name" value="Rieske"/>
    <property type="match status" value="1"/>
</dbReference>
<dbReference type="Gene3D" id="2.102.10.10">
    <property type="entry name" value="Rieske [2Fe-2S] iron-sulphur domain"/>
    <property type="match status" value="1"/>
</dbReference>
<comment type="caution">
    <text evidence="9">The sequence shown here is derived from an EMBL/GenBank/DDBJ whole genome shotgun (WGS) entry which is preliminary data.</text>
</comment>
<evidence type="ECO:0000256" key="3">
    <source>
        <dbReference type="ARBA" id="ARBA00023004"/>
    </source>
</evidence>
<gene>
    <name evidence="9" type="ORF">AWC07_12680</name>
</gene>
<dbReference type="GO" id="GO:0004497">
    <property type="term" value="F:monooxygenase activity"/>
    <property type="evidence" value="ECO:0007669"/>
    <property type="project" value="UniProtKB-ARBA"/>
</dbReference>
<dbReference type="PANTHER" id="PTHR21496:SF0">
    <property type="entry name" value="RIESKE DOMAIN-CONTAINING PROTEIN"/>
    <property type="match status" value="1"/>
</dbReference>
<proteinExistence type="inferred from homology"/>
<dbReference type="InterPro" id="IPR036922">
    <property type="entry name" value="Rieske_2Fe-2S_sf"/>
</dbReference>
<dbReference type="RefSeq" id="WP_051508211.1">
    <property type="nucleotide sequence ID" value="NZ_LQOX01000119.1"/>
</dbReference>
<evidence type="ECO:0000259" key="8">
    <source>
        <dbReference type="PROSITE" id="PS51296"/>
    </source>
</evidence>